<feature type="domain" description="GED" evidence="4">
    <location>
        <begin position="975"/>
        <end position="1066"/>
    </location>
</feature>
<dbReference type="EMBL" id="CAMXCT030001377">
    <property type="protein sequence ID" value="CAL4776810.1"/>
    <property type="molecule type" value="Genomic_DNA"/>
</dbReference>
<keyword evidence="9" id="KW-1185">Reference proteome</keyword>
<dbReference type="Pfam" id="PF00350">
    <property type="entry name" value="Dynamin_N"/>
    <property type="match status" value="1"/>
</dbReference>
<feature type="region of interest" description="Disordered" evidence="3">
    <location>
        <begin position="1069"/>
        <end position="1127"/>
    </location>
</feature>
<dbReference type="Pfam" id="PF13812">
    <property type="entry name" value="PPR_3"/>
    <property type="match status" value="1"/>
</dbReference>
<evidence type="ECO:0000256" key="3">
    <source>
        <dbReference type="SAM" id="MobiDB-lite"/>
    </source>
</evidence>
<dbReference type="AlphaFoldDB" id="A0A9P1CF31"/>
<evidence type="ECO:0000259" key="4">
    <source>
        <dbReference type="PROSITE" id="PS51388"/>
    </source>
</evidence>
<dbReference type="Gene3D" id="1.20.120.1240">
    <property type="entry name" value="Dynamin, middle domain"/>
    <property type="match status" value="2"/>
</dbReference>
<dbReference type="Pfam" id="PF01535">
    <property type="entry name" value="PPR"/>
    <property type="match status" value="1"/>
</dbReference>
<dbReference type="InterPro" id="IPR001401">
    <property type="entry name" value="Dynamin_GTPase"/>
</dbReference>
<name>A0A9P1CF31_9DINO</name>
<feature type="region of interest" description="Disordered" evidence="3">
    <location>
        <begin position="405"/>
        <end position="424"/>
    </location>
</feature>
<evidence type="ECO:0000256" key="1">
    <source>
        <dbReference type="ARBA" id="ARBA00022741"/>
    </source>
</evidence>
<keyword evidence="2" id="KW-0342">GTP-binding</keyword>
<sequence length="1237" mass="134538">NKGIVNDPIVLTVYATGAPDLTLIDLPGVTRVPLKGSDQVEDIEKITRDMTLHYIKDPRTIILCVVPANQDMSVSDALQLARQVDPNGVRSIGVITKIDIMDQGTDAVKMLRGEDIPLRLGYVGVKMRNQQDITSNKPVKVSLKEEREWFDNHRLYNKLPPGLVGTDTLITKLTQILFKHIRRFLPEIKKEINEKRRVVQDRLEELGSGIPVDEHARVQLMWTMVTDYCEMFKNTIRGKYDRKLQRYMANLPAGDSSAMSGGSHLRQIMNDFLADYVEIPLAAEMTDDDIDRAIRMHEGDSLPGFPSPDTFEYLALPHLQRIAIPAVECVHNVASALDVLSQRMANAVFRRFPKLAEVSLEMTANIIQEQKEKTRVVVEQQVSCAVGYLFTNDLSYLTEHGSMEPMYEDKEKPPSPDGKAQGSKEDANKYLFTDERSEKDPSFGEKAVAAMKVGDGCDAGSLWHQIPGAEFTDRENSHGCNILAAVVPKENPSGLPMAVPRVPLRDYNRAIAKKDRWAEGVADVISFNSAINNGMSWLVAPLLLDNLSVKLLESDIITYTSLLTSFQKQLQWHLAASLLMQARCHAQQPNVITYNATLSGLGDATEWQRAAVLLDQRRDMPSGTDVVSFNAVLHSYEKASCWQDALLLLEAIPYPATAVTFGTVISACAAASQWLVAWQLLFSAVGLETNLIMYSALITACGTAKHWQRAVALLSEAQRQRMQLDLVAVTAAVSAGAEEWPVALDIFSRFQHLFPGAALRNAAAKAAAASWREALRLASDEVMGRNVVVAMSGWMEALQMLKDMQGARLTDVISYNSAMSACRDAWEWSVFLLVQLQDTDLRSNVISYNTAVSACQEVWPWSLQLLSTIRQHSAASVVAGNTAMVAMTWRRAMTLLEVLGTGADQISFNSAISACEKAVVEAKRRRKGLRRCNGTVDIGNVKDGSSAAYNKMNTMLGREAPKAERRGHRYSGPFVKEIRKRLDSYLAITVRNVRDAIPKAIGFYLVRAAQDKLQFELLNQLNQKDKISELLGEPPHIMEERKSLSSQLAVLTRASAVLTRDPTLSAVALEAEEDEEPRSAPRSAPSQAMQGRQPATTSTAATPSTVERKTVQAKPDPPRSTAPAATAATAAAPGLATSALSSGLAAAAANPSVLSAAASAAAANPGAVAAAASAVANSPAAMSAAASALPAMAKMAAAGTRPSGASGLFSNAMAKTSGLFDETKPISKAAKNPLFDS</sequence>
<reference evidence="7" key="2">
    <citation type="submission" date="2024-04" db="EMBL/GenBank/DDBJ databases">
        <authorList>
            <person name="Chen Y."/>
            <person name="Shah S."/>
            <person name="Dougan E. K."/>
            <person name="Thang M."/>
            <person name="Chan C."/>
        </authorList>
    </citation>
    <scope>NUCLEOTIDE SEQUENCE [LARGE SCALE GENOMIC DNA]</scope>
</reference>
<dbReference type="InterPro" id="IPR000375">
    <property type="entry name" value="Dynamin_stalk"/>
</dbReference>
<dbReference type="InterPro" id="IPR020850">
    <property type="entry name" value="GED_dom"/>
</dbReference>
<dbReference type="GO" id="GO:0005874">
    <property type="term" value="C:microtubule"/>
    <property type="evidence" value="ECO:0007669"/>
    <property type="project" value="TreeGrafter"/>
</dbReference>
<dbReference type="Gene3D" id="3.40.50.300">
    <property type="entry name" value="P-loop containing nucleotide triphosphate hydrolases"/>
    <property type="match status" value="1"/>
</dbReference>
<dbReference type="GO" id="GO:0016020">
    <property type="term" value="C:membrane"/>
    <property type="evidence" value="ECO:0007669"/>
    <property type="project" value="TreeGrafter"/>
</dbReference>
<evidence type="ECO:0000256" key="2">
    <source>
        <dbReference type="ARBA" id="ARBA00023134"/>
    </source>
</evidence>
<evidence type="ECO:0000313" key="8">
    <source>
        <dbReference type="EMBL" id="CAL4776810.1"/>
    </source>
</evidence>
<dbReference type="SMART" id="SM00053">
    <property type="entry name" value="DYNc"/>
    <property type="match status" value="1"/>
</dbReference>
<dbReference type="SMART" id="SM00302">
    <property type="entry name" value="GED"/>
    <property type="match status" value="1"/>
</dbReference>
<reference evidence="6" key="1">
    <citation type="submission" date="2022-10" db="EMBL/GenBank/DDBJ databases">
        <authorList>
            <person name="Chen Y."/>
            <person name="Dougan E. K."/>
            <person name="Chan C."/>
            <person name="Rhodes N."/>
            <person name="Thang M."/>
        </authorList>
    </citation>
    <scope>NUCLEOTIDE SEQUENCE</scope>
</reference>
<evidence type="ECO:0000313" key="9">
    <source>
        <dbReference type="Proteomes" id="UP001152797"/>
    </source>
</evidence>
<dbReference type="PANTHER" id="PTHR11566">
    <property type="entry name" value="DYNAMIN"/>
    <property type="match status" value="1"/>
</dbReference>
<keyword evidence="1" id="KW-0547">Nucleotide-binding</keyword>
<dbReference type="Pfam" id="PF01031">
    <property type="entry name" value="Dynamin_M"/>
    <property type="match status" value="1"/>
</dbReference>
<feature type="non-terminal residue" evidence="6">
    <location>
        <position position="1"/>
    </location>
</feature>
<dbReference type="GO" id="GO:0005737">
    <property type="term" value="C:cytoplasm"/>
    <property type="evidence" value="ECO:0007669"/>
    <property type="project" value="TreeGrafter"/>
</dbReference>
<dbReference type="InterPro" id="IPR045063">
    <property type="entry name" value="Dynamin_N"/>
</dbReference>
<evidence type="ECO:0000313" key="6">
    <source>
        <dbReference type="EMBL" id="CAI3989498.1"/>
    </source>
</evidence>
<organism evidence="6">
    <name type="scientific">Cladocopium goreaui</name>
    <dbReference type="NCBI Taxonomy" id="2562237"/>
    <lineage>
        <taxon>Eukaryota</taxon>
        <taxon>Sar</taxon>
        <taxon>Alveolata</taxon>
        <taxon>Dinophyceae</taxon>
        <taxon>Suessiales</taxon>
        <taxon>Symbiodiniaceae</taxon>
        <taxon>Cladocopium</taxon>
    </lineage>
</organism>
<dbReference type="GO" id="GO:0005525">
    <property type="term" value="F:GTP binding"/>
    <property type="evidence" value="ECO:0007669"/>
    <property type="project" value="InterPro"/>
</dbReference>
<dbReference type="EMBL" id="CAMXCT010001377">
    <property type="protein sequence ID" value="CAI3989498.1"/>
    <property type="molecule type" value="Genomic_DNA"/>
</dbReference>
<dbReference type="Proteomes" id="UP001152797">
    <property type="component" value="Unassembled WGS sequence"/>
</dbReference>
<dbReference type="PRINTS" id="PR00195">
    <property type="entry name" value="DYNAMIN"/>
</dbReference>
<proteinExistence type="predicted"/>
<dbReference type="GO" id="GO:0003924">
    <property type="term" value="F:GTPase activity"/>
    <property type="evidence" value="ECO:0007669"/>
    <property type="project" value="InterPro"/>
</dbReference>
<evidence type="ECO:0000259" key="5">
    <source>
        <dbReference type="PROSITE" id="PS51718"/>
    </source>
</evidence>
<dbReference type="InterPro" id="IPR022812">
    <property type="entry name" value="Dynamin"/>
</dbReference>
<dbReference type="PANTHER" id="PTHR11566:SF233">
    <property type="entry name" value="CHROMOSOME UNDETERMINED SCAFFOLD_59, WHOLE GENOME SHOTGUN SEQUENCE"/>
    <property type="match status" value="1"/>
</dbReference>
<dbReference type="InterPro" id="IPR030381">
    <property type="entry name" value="G_DYNAMIN_dom"/>
</dbReference>
<dbReference type="CDD" id="cd08771">
    <property type="entry name" value="DLP_1"/>
    <property type="match status" value="1"/>
</dbReference>
<dbReference type="GO" id="GO:0008017">
    <property type="term" value="F:microtubule binding"/>
    <property type="evidence" value="ECO:0007669"/>
    <property type="project" value="TreeGrafter"/>
</dbReference>
<accession>A0A9P1CF31</accession>
<evidence type="ECO:0000313" key="7">
    <source>
        <dbReference type="EMBL" id="CAL1142873.1"/>
    </source>
</evidence>
<dbReference type="InterPro" id="IPR003130">
    <property type="entry name" value="GED"/>
</dbReference>
<dbReference type="PROSITE" id="PS51718">
    <property type="entry name" value="G_DYNAMIN_2"/>
    <property type="match status" value="1"/>
</dbReference>
<feature type="domain" description="Dynamin-type G" evidence="5">
    <location>
        <begin position="1"/>
        <end position="186"/>
    </location>
</feature>
<dbReference type="InterPro" id="IPR002885">
    <property type="entry name" value="PPR_rpt"/>
</dbReference>
<protein>
    <submittedName>
        <fullName evidence="8">Vacuolar protein sorting-associated protein 1</fullName>
    </submittedName>
</protein>
<dbReference type="EMBL" id="CAMXCT020001377">
    <property type="protein sequence ID" value="CAL1142873.1"/>
    <property type="molecule type" value="Genomic_DNA"/>
</dbReference>
<feature type="compositionally biased region" description="Low complexity" evidence="3">
    <location>
        <begin position="1094"/>
        <end position="1105"/>
    </location>
</feature>
<dbReference type="PROSITE" id="PS51388">
    <property type="entry name" value="GED"/>
    <property type="match status" value="1"/>
</dbReference>
<dbReference type="OrthoDB" id="5061070at2759"/>
<dbReference type="Pfam" id="PF02212">
    <property type="entry name" value="GED"/>
    <property type="match status" value="1"/>
</dbReference>
<gene>
    <name evidence="6" type="ORF">C1SCF055_LOCUS16571</name>
</gene>
<dbReference type="Gene3D" id="1.25.40.10">
    <property type="entry name" value="Tetratricopeptide repeat domain"/>
    <property type="match status" value="3"/>
</dbReference>
<dbReference type="SUPFAM" id="SSF52540">
    <property type="entry name" value="P-loop containing nucleoside triphosphate hydrolases"/>
    <property type="match status" value="1"/>
</dbReference>
<dbReference type="InterPro" id="IPR027417">
    <property type="entry name" value="P-loop_NTPase"/>
</dbReference>
<dbReference type="InterPro" id="IPR011990">
    <property type="entry name" value="TPR-like_helical_dom_sf"/>
</dbReference>
<comment type="caution">
    <text evidence="6">The sequence shown here is derived from an EMBL/GenBank/DDBJ whole genome shotgun (WGS) entry which is preliminary data.</text>
</comment>